<protein>
    <submittedName>
        <fullName evidence="1">Uncharacterized protein</fullName>
    </submittedName>
</protein>
<dbReference type="PROSITE" id="PS51257">
    <property type="entry name" value="PROKAR_LIPOPROTEIN"/>
    <property type="match status" value="1"/>
</dbReference>
<proteinExistence type="predicted"/>
<organism evidence="1 2">
    <name type="scientific">Murinocardiopsis flavida</name>
    <dbReference type="NCBI Taxonomy" id="645275"/>
    <lineage>
        <taxon>Bacteria</taxon>
        <taxon>Bacillati</taxon>
        <taxon>Actinomycetota</taxon>
        <taxon>Actinomycetes</taxon>
        <taxon>Streptosporangiales</taxon>
        <taxon>Nocardiopsidaceae</taxon>
        <taxon>Murinocardiopsis</taxon>
    </lineage>
</organism>
<evidence type="ECO:0000313" key="2">
    <source>
        <dbReference type="Proteomes" id="UP000240542"/>
    </source>
</evidence>
<dbReference type="AlphaFoldDB" id="A0A2P8DLB0"/>
<dbReference type="RefSeq" id="WP_106582756.1">
    <property type="nucleotide sequence ID" value="NZ_PYGA01000006.1"/>
</dbReference>
<dbReference type="Proteomes" id="UP000240542">
    <property type="component" value="Unassembled WGS sequence"/>
</dbReference>
<reference evidence="1 2" key="1">
    <citation type="submission" date="2018-03" db="EMBL/GenBank/DDBJ databases">
        <title>Genomic Encyclopedia of Archaeal and Bacterial Type Strains, Phase II (KMG-II): from individual species to whole genera.</title>
        <authorList>
            <person name="Goeker M."/>
        </authorList>
    </citation>
    <scope>NUCLEOTIDE SEQUENCE [LARGE SCALE GENOMIC DNA]</scope>
    <source>
        <strain evidence="1 2">DSM 45312</strain>
    </source>
</reference>
<accession>A0A2P8DLB0</accession>
<keyword evidence="2" id="KW-1185">Reference proteome</keyword>
<name>A0A2P8DLB0_9ACTN</name>
<comment type="caution">
    <text evidence="1">The sequence shown here is derived from an EMBL/GenBank/DDBJ whole genome shotgun (WGS) entry which is preliminary data.</text>
</comment>
<evidence type="ECO:0000313" key="1">
    <source>
        <dbReference type="EMBL" id="PSK98006.1"/>
    </source>
</evidence>
<dbReference type="OrthoDB" id="3428033at2"/>
<gene>
    <name evidence="1" type="ORF">CLV63_10654</name>
</gene>
<dbReference type="EMBL" id="PYGA01000006">
    <property type="protein sequence ID" value="PSK98006.1"/>
    <property type="molecule type" value="Genomic_DNA"/>
</dbReference>
<sequence length="134" mass="13870">MRARIGSAAAAAAALTGLLSLSGCGEKEVTELRGVTGDLSAALLRPEAEEAFEQNGHPVDGKLDCAHDAENTGDVVVTCTGTGKDDEKLSLTATLDPVRIAKQESDDYGLPGEFVGLLDGEELFISNCFNCKAG</sequence>